<reference evidence="1" key="1">
    <citation type="journal article" date="2023" name="G3 (Bethesda)">
        <title>A reference genome for the long-term kleptoplast-retaining sea slug Elysia crispata morphotype clarki.</title>
        <authorList>
            <person name="Eastman K.E."/>
            <person name="Pendleton A.L."/>
            <person name="Shaikh M.A."/>
            <person name="Suttiyut T."/>
            <person name="Ogas R."/>
            <person name="Tomko P."/>
            <person name="Gavelis G."/>
            <person name="Widhalm J.R."/>
            <person name="Wisecaver J.H."/>
        </authorList>
    </citation>
    <scope>NUCLEOTIDE SEQUENCE</scope>
    <source>
        <strain evidence="1">ECLA1</strain>
    </source>
</reference>
<dbReference type="Proteomes" id="UP001283361">
    <property type="component" value="Unassembled WGS sequence"/>
</dbReference>
<dbReference type="AlphaFoldDB" id="A0AAE0XVP9"/>
<sequence length="146" mass="16053">MTTDIFLLAHSVKLLPTSAGSAEMASNFIPLITFSCNHWYFPLQLVVRDGIGLLLSHSGLYTIYFPLQLVVLVASGYSSYHIQLLIRICSRFRAEMSIGVMYHIQFITQYFTSSRSSAVGDSSALPAARPLKLTLLGISVTFACAL</sequence>
<name>A0AAE0XVP9_9GAST</name>
<gene>
    <name evidence="1" type="ORF">RRG08_006853</name>
</gene>
<keyword evidence="2" id="KW-1185">Reference proteome</keyword>
<proteinExistence type="predicted"/>
<comment type="caution">
    <text evidence="1">The sequence shown here is derived from an EMBL/GenBank/DDBJ whole genome shotgun (WGS) entry which is preliminary data.</text>
</comment>
<dbReference type="EMBL" id="JAWDGP010007547">
    <property type="protein sequence ID" value="KAK3714115.1"/>
    <property type="molecule type" value="Genomic_DNA"/>
</dbReference>
<accession>A0AAE0XVP9</accession>
<organism evidence="1 2">
    <name type="scientific">Elysia crispata</name>
    <name type="common">lettuce slug</name>
    <dbReference type="NCBI Taxonomy" id="231223"/>
    <lineage>
        <taxon>Eukaryota</taxon>
        <taxon>Metazoa</taxon>
        <taxon>Spiralia</taxon>
        <taxon>Lophotrochozoa</taxon>
        <taxon>Mollusca</taxon>
        <taxon>Gastropoda</taxon>
        <taxon>Heterobranchia</taxon>
        <taxon>Euthyneura</taxon>
        <taxon>Panpulmonata</taxon>
        <taxon>Sacoglossa</taxon>
        <taxon>Placobranchoidea</taxon>
        <taxon>Plakobranchidae</taxon>
        <taxon>Elysia</taxon>
    </lineage>
</organism>
<protein>
    <submittedName>
        <fullName evidence="1">Uncharacterized protein</fullName>
    </submittedName>
</protein>
<evidence type="ECO:0000313" key="2">
    <source>
        <dbReference type="Proteomes" id="UP001283361"/>
    </source>
</evidence>
<evidence type="ECO:0000313" key="1">
    <source>
        <dbReference type="EMBL" id="KAK3714115.1"/>
    </source>
</evidence>